<keyword evidence="8" id="KW-1185">Reference proteome</keyword>
<feature type="transmembrane region" description="Helical" evidence="5">
    <location>
        <begin position="266"/>
        <end position="287"/>
    </location>
</feature>
<organism evidence="7 8">
    <name type="scientific">Naja naja</name>
    <name type="common">Indian cobra</name>
    <dbReference type="NCBI Taxonomy" id="35670"/>
    <lineage>
        <taxon>Eukaryota</taxon>
        <taxon>Metazoa</taxon>
        <taxon>Chordata</taxon>
        <taxon>Craniata</taxon>
        <taxon>Vertebrata</taxon>
        <taxon>Euteleostomi</taxon>
        <taxon>Lepidosauria</taxon>
        <taxon>Squamata</taxon>
        <taxon>Bifurcata</taxon>
        <taxon>Unidentata</taxon>
        <taxon>Episquamata</taxon>
        <taxon>Toxicofera</taxon>
        <taxon>Serpentes</taxon>
        <taxon>Colubroidea</taxon>
        <taxon>Elapidae</taxon>
        <taxon>Elapinae</taxon>
        <taxon>Naja</taxon>
    </lineage>
</organism>
<evidence type="ECO:0000256" key="3">
    <source>
        <dbReference type="SAM" id="Coils"/>
    </source>
</evidence>
<feature type="coiled-coil region" evidence="3">
    <location>
        <begin position="105"/>
        <end position="132"/>
    </location>
</feature>
<dbReference type="GO" id="GO:0005484">
    <property type="term" value="F:SNAP receptor activity"/>
    <property type="evidence" value="ECO:0007669"/>
    <property type="project" value="TreeGrafter"/>
</dbReference>
<dbReference type="PANTHER" id="PTHR19957:SF212">
    <property type="entry name" value="T-SNARE DOMAIN-CONTAINING PROTEIN 1"/>
    <property type="match status" value="1"/>
</dbReference>
<protein>
    <submittedName>
        <fullName evidence="7">t-SNARE domain containing 1</fullName>
    </submittedName>
</protein>
<name>A0A8C6XE45_NAJNA</name>
<keyword evidence="5" id="KW-0812">Transmembrane</keyword>
<evidence type="ECO:0000256" key="4">
    <source>
        <dbReference type="SAM" id="MobiDB-lite"/>
    </source>
</evidence>
<comment type="similarity">
    <text evidence="1">Belongs to the syntaxin family.</text>
</comment>
<dbReference type="SMART" id="SM00503">
    <property type="entry name" value="SynN"/>
    <property type="match status" value="1"/>
</dbReference>
<evidence type="ECO:0000256" key="1">
    <source>
        <dbReference type="ARBA" id="ARBA00009063"/>
    </source>
</evidence>
<dbReference type="Pfam" id="PF05739">
    <property type="entry name" value="SNARE"/>
    <property type="match status" value="1"/>
</dbReference>
<keyword evidence="5" id="KW-0472">Membrane</keyword>
<dbReference type="CDD" id="cd15847">
    <property type="entry name" value="SNARE_syntaxin7_like"/>
    <property type="match status" value="1"/>
</dbReference>
<dbReference type="InterPro" id="IPR006011">
    <property type="entry name" value="Syntaxin_N"/>
</dbReference>
<dbReference type="Gene3D" id="1.20.5.110">
    <property type="match status" value="1"/>
</dbReference>
<dbReference type="InterPro" id="IPR000727">
    <property type="entry name" value="T_SNARE_dom"/>
</dbReference>
<dbReference type="GO" id="GO:0008021">
    <property type="term" value="C:synaptic vesicle"/>
    <property type="evidence" value="ECO:0007669"/>
    <property type="project" value="TreeGrafter"/>
</dbReference>
<dbReference type="SUPFAM" id="SSF47661">
    <property type="entry name" value="t-snare proteins"/>
    <property type="match status" value="1"/>
</dbReference>
<dbReference type="GO" id="GO:0000149">
    <property type="term" value="F:SNARE binding"/>
    <property type="evidence" value="ECO:0007669"/>
    <property type="project" value="TreeGrafter"/>
</dbReference>
<dbReference type="InterPro" id="IPR010989">
    <property type="entry name" value="SNARE"/>
</dbReference>
<evidence type="ECO:0000313" key="8">
    <source>
        <dbReference type="Proteomes" id="UP000694559"/>
    </source>
</evidence>
<dbReference type="PANTHER" id="PTHR19957">
    <property type="entry name" value="SYNTAXIN"/>
    <property type="match status" value="1"/>
</dbReference>
<reference evidence="7" key="1">
    <citation type="submission" date="2025-08" db="UniProtKB">
        <authorList>
            <consortium name="Ensembl"/>
        </authorList>
    </citation>
    <scope>IDENTIFICATION</scope>
</reference>
<dbReference type="Pfam" id="PF14523">
    <property type="entry name" value="Syntaxin_2"/>
    <property type="match status" value="1"/>
</dbReference>
<dbReference type="Ensembl" id="ENSNNAT00000013651.1">
    <property type="protein sequence ID" value="ENSNNAP00000013047.1"/>
    <property type="gene ID" value="ENSNNAG00000008754.1"/>
</dbReference>
<proteinExistence type="inferred from homology"/>
<sequence>MACTYVGCRVLGSRDPLLRPSDKQSQRGTTQIDPNEIQDIFQSTSASIFRINANVTSLERSLKSLGTENDTAELRRHTTQQETNKTITTCTSAIRQLSEGIRSSSRQERLQLDRLKNQLSDAIQRYGTIQKKIAEKSKALFPMGQRSKKQQSPKTPFSDLADDEKIFGGGDSSQLEQSQENALLSEITEEDLEVIRQREEALQQIESDMLDVNQIIKDLASMVYEQGDAIDSIEANIETATVNVDSANEHLAKASQHQRRARRVKCCVISAGLVVLLIFIIVLSVSIKK</sequence>
<dbReference type="PROSITE" id="PS50192">
    <property type="entry name" value="T_SNARE"/>
    <property type="match status" value="1"/>
</dbReference>
<dbReference type="SMART" id="SM00397">
    <property type="entry name" value="t_SNARE"/>
    <property type="match status" value="1"/>
</dbReference>
<dbReference type="GO" id="GO:0031201">
    <property type="term" value="C:SNARE complex"/>
    <property type="evidence" value="ECO:0007669"/>
    <property type="project" value="TreeGrafter"/>
</dbReference>
<feature type="region of interest" description="Disordered" evidence="4">
    <location>
        <begin position="140"/>
        <end position="180"/>
    </location>
</feature>
<reference evidence="7" key="2">
    <citation type="submission" date="2025-09" db="UniProtKB">
        <authorList>
            <consortium name="Ensembl"/>
        </authorList>
    </citation>
    <scope>IDENTIFICATION</scope>
</reference>
<dbReference type="Proteomes" id="UP000694559">
    <property type="component" value="Unplaced"/>
</dbReference>
<dbReference type="Gene3D" id="1.20.58.70">
    <property type="match status" value="1"/>
</dbReference>
<dbReference type="OMA" id="RVHNTME"/>
<dbReference type="GeneTree" id="ENSGT01000000214440"/>
<dbReference type="GO" id="GO:0048278">
    <property type="term" value="P:vesicle docking"/>
    <property type="evidence" value="ECO:0007669"/>
    <property type="project" value="TreeGrafter"/>
</dbReference>
<evidence type="ECO:0000259" key="6">
    <source>
        <dbReference type="PROSITE" id="PS50192"/>
    </source>
</evidence>
<dbReference type="GO" id="GO:0006886">
    <property type="term" value="P:intracellular protein transport"/>
    <property type="evidence" value="ECO:0007669"/>
    <property type="project" value="TreeGrafter"/>
</dbReference>
<evidence type="ECO:0000313" key="7">
    <source>
        <dbReference type="Ensembl" id="ENSNNAP00000013047.1"/>
    </source>
</evidence>
<evidence type="ECO:0000256" key="5">
    <source>
        <dbReference type="SAM" id="Phobius"/>
    </source>
</evidence>
<feature type="domain" description="T-SNARE coiled-coil homology" evidence="6">
    <location>
        <begin position="192"/>
        <end position="254"/>
    </location>
</feature>
<keyword evidence="5" id="KW-1133">Transmembrane helix</keyword>
<accession>A0A8C6XE45</accession>
<dbReference type="InterPro" id="IPR045242">
    <property type="entry name" value="Syntaxin"/>
</dbReference>
<dbReference type="OrthoDB" id="75754at2759"/>
<dbReference type="AlphaFoldDB" id="A0A8C6XE45"/>
<keyword evidence="2 3" id="KW-0175">Coiled coil</keyword>
<dbReference type="GO" id="GO:0006906">
    <property type="term" value="P:vesicle fusion"/>
    <property type="evidence" value="ECO:0007669"/>
    <property type="project" value="TreeGrafter"/>
</dbReference>
<gene>
    <name evidence="7" type="primary">TSNARE1</name>
</gene>
<evidence type="ECO:0000256" key="2">
    <source>
        <dbReference type="ARBA" id="ARBA00023054"/>
    </source>
</evidence>